<dbReference type="PROSITE" id="PS50088">
    <property type="entry name" value="ANK_REPEAT"/>
    <property type="match status" value="2"/>
</dbReference>
<evidence type="ECO:0000313" key="5">
    <source>
        <dbReference type="EMBL" id="KAH0560062.1"/>
    </source>
</evidence>
<sequence length="785" mass="88915">MSFGCSVGDIIKVLELANELRARFVDCPQQFRAILNEVTGLSGVLRDIEGSLCQHELTDWQEKALLPVLEECHNVLIRLGKIIDENYCLKTTNSEGLCDKSRRVWKRLNWEPKEIQDLRSRITLSVSLLNAFNGSVISKLTVATKAGIDRLNRCQDHREEEAVLDWLTPIDYTPQQNDFISRRQEGTGQWLLDSNEFLEWLNQSRQTMFCPGIPGAGKTILASVVIDHLCNRYHSDHTIGITYIYFNFRQQYEQKPEDLLSNILKQLLRGQASTPQSIKTLYDRHSHKKTRPTIGEIATELHSVASKYSRIYIIVDALDECQVSDRSCKRFLLELSKLRHQTGVNLFVTSRYIPEIEKEFEGSISVEIRASSDDVQRYLEGHMSQLPSFVSHKEDLQEAIVTEITQAADGMFLLARLHLDSLIGKRSPKAIRIALKSLQRESKVTSDSTKALDTAYENAMERIENQIGDRTVLAKQVLSWITCARRPLTTSELRHALGVEIGTSRFDEENLPELEDTVSVCAGLVIVDKESDIIRLVHYTTQEYFERTWTSRFPNTQTYIVNVCVTYLSFDVFETGFCQSDGEFEARLQMNVLYEYAARNWGHHARRASIKESSIEEDLILSFLKSEAKVSATSQAMIAFRNYSGYSQRVPRQMTGIHVAAYFGLVGMIMGLLKNGYNSDLQDSYHQTPLSLAAKRGHEAVVKLLLEKGAELESKSDYGRTPLSWAAERGHEAVVKLLLEKGAELESKDSDYGRTPLSWAAEGGHKAVVELLQSHCLTPSPLTTC</sequence>
<dbReference type="Gene3D" id="1.25.40.20">
    <property type="entry name" value="Ankyrin repeat-containing domain"/>
    <property type="match status" value="2"/>
</dbReference>
<dbReference type="Pfam" id="PF22939">
    <property type="entry name" value="WHD_GPIID"/>
    <property type="match status" value="1"/>
</dbReference>
<dbReference type="Pfam" id="PF24883">
    <property type="entry name" value="NPHP3_N"/>
    <property type="match status" value="1"/>
</dbReference>
<dbReference type="InterPro" id="IPR036770">
    <property type="entry name" value="Ankyrin_rpt-contain_sf"/>
</dbReference>
<evidence type="ECO:0000259" key="4">
    <source>
        <dbReference type="Pfam" id="PF24883"/>
    </source>
</evidence>
<name>A0A9P8LD92_9PEZI</name>
<gene>
    <name evidence="5" type="ORF">GP486_003417</name>
</gene>
<dbReference type="PANTHER" id="PTHR10039">
    <property type="entry name" value="AMELOGENIN"/>
    <property type="match status" value="1"/>
</dbReference>
<dbReference type="Proteomes" id="UP000750711">
    <property type="component" value="Unassembled WGS sequence"/>
</dbReference>
<dbReference type="AlphaFoldDB" id="A0A9P8LD92"/>
<proteinExistence type="predicted"/>
<dbReference type="SMART" id="SM00248">
    <property type="entry name" value="ANK"/>
    <property type="match status" value="4"/>
</dbReference>
<feature type="domain" description="GPI inositol-deacylase winged helix" evidence="3">
    <location>
        <begin position="471"/>
        <end position="545"/>
    </location>
</feature>
<dbReference type="PROSITE" id="PS50297">
    <property type="entry name" value="ANK_REP_REGION"/>
    <property type="match status" value="2"/>
</dbReference>
<dbReference type="InterPro" id="IPR002110">
    <property type="entry name" value="Ankyrin_rpt"/>
</dbReference>
<organism evidence="5 6">
    <name type="scientific">Trichoglossum hirsutum</name>
    <dbReference type="NCBI Taxonomy" id="265104"/>
    <lineage>
        <taxon>Eukaryota</taxon>
        <taxon>Fungi</taxon>
        <taxon>Dikarya</taxon>
        <taxon>Ascomycota</taxon>
        <taxon>Pezizomycotina</taxon>
        <taxon>Geoglossomycetes</taxon>
        <taxon>Geoglossales</taxon>
        <taxon>Geoglossaceae</taxon>
        <taxon>Trichoglossum</taxon>
    </lineage>
</organism>
<dbReference type="InterPro" id="IPR027417">
    <property type="entry name" value="P-loop_NTPase"/>
</dbReference>
<comment type="caution">
    <text evidence="5">The sequence shown here is derived from an EMBL/GenBank/DDBJ whole genome shotgun (WGS) entry which is preliminary data.</text>
</comment>
<dbReference type="InterPro" id="IPR054471">
    <property type="entry name" value="GPIID_WHD"/>
</dbReference>
<dbReference type="Gene3D" id="3.40.50.300">
    <property type="entry name" value="P-loop containing nucleotide triphosphate hydrolases"/>
    <property type="match status" value="1"/>
</dbReference>
<reference evidence="5" key="1">
    <citation type="submission" date="2021-03" db="EMBL/GenBank/DDBJ databases">
        <title>Comparative genomics and phylogenomic investigation of the class Geoglossomycetes provide insights into ecological specialization and systematics.</title>
        <authorList>
            <person name="Melie T."/>
            <person name="Pirro S."/>
            <person name="Miller A.N."/>
            <person name="Quandt A."/>
        </authorList>
    </citation>
    <scope>NUCLEOTIDE SEQUENCE</scope>
    <source>
        <strain evidence="5">CAQ_001_2017</strain>
    </source>
</reference>
<dbReference type="SUPFAM" id="SSF52540">
    <property type="entry name" value="P-loop containing nucleoside triphosphate hydrolases"/>
    <property type="match status" value="1"/>
</dbReference>
<feature type="repeat" description="ANK" evidence="2">
    <location>
        <begin position="685"/>
        <end position="717"/>
    </location>
</feature>
<evidence type="ECO:0000313" key="6">
    <source>
        <dbReference type="Proteomes" id="UP000750711"/>
    </source>
</evidence>
<protein>
    <recommendedName>
        <fullName evidence="7">NACHT domain-containing protein</fullName>
    </recommendedName>
</protein>
<dbReference type="SUPFAM" id="SSF48403">
    <property type="entry name" value="Ankyrin repeat"/>
    <property type="match status" value="1"/>
</dbReference>
<feature type="repeat" description="ANK" evidence="2">
    <location>
        <begin position="718"/>
        <end position="750"/>
    </location>
</feature>
<dbReference type="PRINTS" id="PR01415">
    <property type="entry name" value="ANKYRIN"/>
</dbReference>
<evidence type="ECO:0000256" key="1">
    <source>
        <dbReference type="ARBA" id="ARBA00022737"/>
    </source>
</evidence>
<dbReference type="PANTHER" id="PTHR10039:SF15">
    <property type="entry name" value="NACHT DOMAIN-CONTAINING PROTEIN"/>
    <property type="match status" value="1"/>
</dbReference>
<evidence type="ECO:0008006" key="7">
    <source>
        <dbReference type="Google" id="ProtNLM"/>
    </source>
</evidence>
<dbReference type="EMBL" id="JAGHQM010000458">
    <property type="protein sequence ID" value="KAH0560062.1"/>
    <property type="molecule type" value="Genomic_DNA"/>
</dbReference>
<dbReference type="Pfam" id="PF00023">
    <property type="entry name" value="Ank"/>
    <property type="match status" value="1"/>
</dbReference>
<keyword evidence="6" id="KW-1185">Reference proteome</keyword>
<evidence type="ECO:0000256" key="2">
    <source>
        <dbReference type="PROSITE-ProRule" id="PRU00023"/>
    </source>
</evidence>
<keyword evidence="2" id="KW-0040">ANK repeat</keyword>
<dbReference type="Pfam" id="PF12796">
    <property type="entry name" value="Ank_2"/>
    <property type="match status" value="1"/>
</dbReference>
<feature type="domain" description="Nephrocystin 3-like N-terminal" evidence="4">
    <location>
        <begin position="186"/>
        <end position="351"/>
    </location>
</feature>
<dbReference type="InterPro" id="IPR056884">
    <property type="entry name" value="NPHP3-like_N"/>
</dbReference>
<keyword evidence="1" id="KW-0677">Repeat</keyword>
<accession>A0A9P8LD92</accession>
<evidence type="ECO:0000259" key="3">
    <source>
        <dbReference type="Pfam" id="PF22939"/>
    </source>
</evidence>